<dbReference type="Gene3D" id="3.40.50.300">
    <property type="entry name" value="P-loop containing nucleotide triphosphate hydrolases"/>
    <property type="match status" value="1"/>
</dbReference>
<feature type="domain" description="SF4 helicase" evidence="1">
    <location>
        <begin position="30"/>
        <end position="240"/>
    </location>
</feature>
<dbReference type="EMBL" id="KT962245">
    <property type="protein sequence ID" value="ALO80206.1"/>
    <property type="molecule type" value="Genomic_RNA"/>
</dbReference>
<dbReference type="Pfam" id="PF03796">
    <property type="entry name" value="DnaB_C"/>
    <property type="match status" value="1"/>
</dbReference>
<accession>A0A0S2MWB0</accession>
<evidence type="ECO:0000313" key="2">
    <source>
        <dbReference type="EMBL" id="ALO80206.1"/>
    </source>
</evidence>
<dbReference type="GO" id="GO:0003678">
    <property type="term" value="F:DNA helicase activity"/>
    <property type="evidence" value="ECO:0007669"/>
    <property type="project" value="InterPro"/>
</dbReference>
<keyword evidence="2" id="KW-0547">Nucleotide-binding</keyword>
<keyword evidence="2" id="KW-0347">Helicase</keyword>
<organism evidence="2 3">
    <name type="scientific">Cellulophaga phage phi4:1_13</name>
    <dbReference type="NCBI Taxonomy" id="1747284"/>
    <lineage>
        <taxon>Viruses</taxon>
        <taxon>Duplodnaviria</taxon>
        <taxon>Heunggongvirae</taxon>
        <taxon>Uroviricota</taxon>
        <taxon>Caudoviricetes</taxon>
        <taxon>Lightbulbvirus</taxon>
        <taxon>Lightbulbvirus Cba41</taxon>
    </lineage>
</organism>
<gene>
    <name evidence="2" type="ORF">Phi4113_197</name>
</gene>
<dbReference type="InterPro" id="IPR007694">
    <property type="entry name" value="DNA_helicase_DnaB-like_C"/>
</dbReference>
<evidence type="ECO:0000259" key="1">
    <source>
        <dbReference type="Pfam" id="PF03796"/>
    </source>
</evidence>
<name>A0A0S2MWB0_9CAUD</name>
<protein>
    <submittedName>
        <fullName evidence="2">DnaB family replicative helicase</fullName>
    </submittedName>
</protein>
<dbReference type="SUPFAM" id="SSF52540">
    <property type="entry name" value="P-loop containing nucleoside triphosphate hydrolases"/>
    <property type="match status" value="1"/>
</dbReference>
<proteinExistence type="predicted"/>
<reference evidence="2 3" key="1">
    <citation type="submission" date="2015-10" db="EMBL/GenBank/DDBJ databases">
        <title>Large-scale maps of variable infection efficiencies in aquatic Bacteriodetes phage-host model systems.</title>
        <authorList>
            <person name="Holmfeldt K."/>
            <person name="Solonenko N."/>
            <person name="Howard-Varona C."/>
            <person name="Moreno M."/>
            <person name="Malmstrom R.R."/>
            <person name="Blow M.J."/>
            <person name="Sullivan M.B."/>
        </authorList>
    </citation>
    <scope>NUCLEOTIDE SEQUENCE [LARGE SCALE GENOMIC DNA]</scope>
</reference>
<keyword evidence="2" id="KW-0067">ATP-binding</keyword>
<dbReference type="InterPro" id="IPR027417">
    <property type="entry name" value="P-loop_NTPase"/>
</dbReference>
<dbReference type="GO" id="GO:0006260">
    <property type="term" value="P:DNA replication"/>
    <property type="evidence" value="ECO:0007669"/>
    <property type="project" value="InterPro"/>
</dbReference>
<dbReference type="Proteomes" id="UP000229115">
    <property type="component" value="Segment"/>
</dbReference>
<evidence type="ECO:0000313" key="3">
    <source>
        <dbReference type="Proteomes" id="UP000229115"/>
    </source>
</evidence>
<dbReference type="GO" id="GO:0005524">
    <property type="term" value="F:ATP binding"/>
    <property type="evidence" value="ECO:0007669"/>
    <property type="project" value="InterPro"/>
</dbReference>
<keyword evidence="2" id="KW-0378">Hydrolase</keyword>
<sequence>MDIKLFKDFTKEAFLELNKLQKGEKRLPKTGEDFIDSHIGCILPGDVILISALSGQGKTETLQRMKKKILSLTVNPDAENYVFLDVSLEMKVFNILLRGIAGTIKKKKSDILFKEFTEEEKEEVNKYYKGVNDKRHYLSQSPTTVDQFEEKVREFLTEHKDKEAVFVALDHVLLFKGAEKQSLLEKLCEAVNQLKLEFSNVYFILISQNNRALVGRIAEKSNSASPNAGDVFGSSFLDQLCSFNIILYDAFKMGISQYMKVNPDRYDYLSEYFGDEDSKGKVSFETENKIFVHLIKTRESDTPYKDIFVIEKDVSEESKARVSFKEKTPSGPKFTLPDEKTVFAEPEIKVLSPFEAFGGPEEEDDKPF</sequence>